<evidence type="ECO:0000256" key="7">
    <source>
        <dbReference type="ARBA" id="ARBA00022898"/>
    </source>
</evidence>
<dbReference type="Gene3D" id="6.10.140.2150">
    <property type="match status" value="1"/>
</dbReference>
<comment type="caution">
    <text evidence="18">The sequence shown here is derived from an EMBL/GenBank/DDBJ whole genome shotgun (WGS) entry which is preliminary data.</text>
</comment>
<keyword evidence="19" id="KW-1185">Reference proteome</keyword>
<evidence type="ECO:0000256" key="14">
    <source>
        <dbReference type="ARBA" id="ARBA00038965"/>
    </source>
</evidence>
<comment type="similarity">
    <text evidence="13">Belongs to the group II decarboxylase family. Sphingosine-1-phosphate lyase subfamily.</text>
</comment>
<dbReference type="SUPFAM" id="SSF53383">
    <property type="entry name" value="PLP-dependent transferases"/>
    <property type="match status" value="1"/>
</dbReference>
<evidence type="ECO:0000313" key="18">
    <source>
        <dbReference type="EMBL" id="CAD6192313.1"/>
    </source>
</evidence>
<evidence type="ECO:0000256" key="8">
    <source>
        <dbReference type="ARBA" id="ARBA00022919"/>
    </source>
</evidence>
<evidence type="ECO:0000256" key="6">
    <source>
        <dbReference type="ARBA" id="ARBA00022824"/>
    </source>
</evidence>
<dbReference type="InterPro" id="IPR015424">
    <property type="entry name" value="PyrdxlP-dep_Trfase"/>
</dbReference>
<dbReference type="FunFam" id="3.40.640.10:FF:000020">
    <property type="entry name" value="sphingosine-1-phosphate lyase 1"/>
    <property type="match status" value="1"/>
</dbReference>
<dbReference type="InterPro" id="IPR002129">
    <property type="entry name" value="PyrdxlP-dep_de-COase"/>
</dbReference>
<feature type="modified residue" description="N6-(pyridoxal phosphate)lysine" evidence="16">
    <location>
        <position position="344"/>
    </location>
</feature>
<keyword evidence="12 17" id="KW-0456">Lyase</keyword>
<evidence type="ECO:0000256" key="15">
    <source>
        <dbReference type="ARBA" id="ARBA00042568"/>
    </source>
</evidence>
<dbReference type="Proteomes" id="UP000835052">
    <property type="component" value="Unassembled WGS sequence"/>
</dbReference>
<proteinExistence type="inferred from homology"/>
<sequence length="550" mass="61254">MSQVTHLAQVAKETACSVRDQLREQLKSVDPLILVSAVCISTYTCTRLWQLHLDEFGIRRRVKNSLFSFVKSIPFVRAEIDKQLAEVNEELANSLVYHGDNGKFFTSLPANGFGSEELVQLADIYDRMEGPKYLEGRVSGAVFSDESDSEEMKTYVEIFKKFAWSNPLWPKLFPGVRKMEAEVVRMCCDMMNGDAETCGTMSTGGSVSIMLAVLAHRNRLLRRGVTHPNMVIPSSAHAAFTKAAEVFRIKVYRVSVDKNTFKVNLKEMESYISSRTCMLVGSAPNFPFGTVDDIEAIAKLGLKYDVPVHVDACLGGFLLPFIDEKIAYDFRVPGVISMSADSHKYGLAPKGSSVVLYRNKEYLHNQYFCDADWQGGIYASATLEGSRSGLNIALCWAAMLYHGRDNYATYAQDIVRTTRAIRDGLATIPGIRLQGDSDICIVSWTTEDASLLPRFHNQMKERGWQLGNLQFPAGVHIMVTMNHTKPGICEKLVSDCRSSISYVKENPPAPSEKTCEAAIYGMAQGIPDRTIVAEFAHSYLDACYAYTKAK</sequence>
<protein>
    <recommendedName>
        <fullName evidence="14">sphinganine-1-phosphate aldolase</fullName>
        <ecNumber evidence="14">4.1.2.27</ecNumber>
    </recommendedName>
    <alternativeName>
        <fullName evidence="15">Sphingosine-1-phosphate aldolase</fullName>
    </alternativeName>
</protein>
<dbReference type="Gene3D" id="3.90.1150.10">
    <property type="entry name" value="Aspartate Aminotransferase, domain 1"/>
    <property type="match status" value="1"/>
</dbReference>
<dbReference type="InterPro" id="IPR015421">
    <property type="entry name" value="PyrdxlP-dep_Trfase_major"/>
</dbReference>
<name>A0A8S1H8U6_9PELO</name>
<keyword evidence="9" id="KW-1133">Transmembrane helix</keyword>
<keyword evidence="6" id="KW-0256">Endoplasmic reticulum</keyword>
<accession>A0A8S1H8U6</accession>
<evidence type="ECO:0000256" key="10">
    <source>
        <dbReference type="ARBA" id="ARBA00023098"/>
    </source>
</evidence>
<evidence type="ECO:0000256" key="3">
    <source>
        <dbReference type="ARBA" id="ARBA00004760"/>
    </source>
</evidence>
<dbReference type="PANTHER" id="PTHR42735">
    <property type="match status" value="1"/>
</dbReference>
<evidence type="ECO:0000256" key="13">
    <source>
        <dbReference type="ARBA" id="ARBA00038302"/>
    </source>
</evidence>
<dbReference type="EC" id="4.1.2.27" evidence="14"/>
<dbReference type="GO" id="GO:0019752">
    <property type="term" value="P:carboxylic acid metabolic process"/>
    <property type="evidence" value="ECO:0007669"/>
    <property type="project" value="InterPro"/>
</dbReference>
<dbReference type="FunFam" id="6.10.140.2150:FF:000001">
    <property type="entry name" value="Sphingosine-1-phosphate lyase 1"/>
    <property type="match status" value="1"/>
</dbReference>
<evidence type="ECO:0000256" key="4">
    <source>
        <dbReference type="ARBA" id="ARBA00004991"/>
    </source>
</evidence>
<evidence type="ECO:0000256" key="1">
    <source>
        <dbReference type="ARBA" id="ARBA00001933"/>
    </source>
</evidence>
<evidence type="ECO:0000256" key="12">
    <source>
        <dbReference type="ARBA" id="ARBA00023239"/>
    </source>
</evidence>
<dbReference type="GO" id="GO:0030149">
    <property type="term" value="P:sphingolipid catabolic process"/>
    <property type="evidence" value="ECO:0007669"/>
    <property type="project" value="TreeGrafter"/>
</dbReference>
<comment type="cofactor">
    <cofactor evidence="1 16 17">
        <name>pyridoxal 5'-phosphate</name>
        <dbReference type="ChEBI" id="CHEBI:597326"/>
    </cofactor>
</comment>
<evidence type="ECO:0000256" key="17">
    <source>
        <dbReference type="RuleBase" id="RU000382"/>
    </source>
</evidence>
<keyword evidence="7 16" id="KW-0663">Pyridoxal phosphate</keyword>
<comment type="subcellular location">
    <subcellularLocation>
        <location evidence="2">Endoplasmic reticulum membrane</location>
        <topology evidence="2">Single-pass membrane protein</topology>
    </subcellularLocation>
</comment>
<dbReference type="AlphaFoldDB" id="A0A8S1H8U6"/>
<keyword evidence="5" id="KW-0812">Transmembrane</keyword>
<comment type="pathway">
    <text evidence="4">Sphingolipid metabolism.</text>
</comment>
<gene>
    <name evidence="18" type="ORF">CAUJ_LOCUS8232</name>
</gene>
<evidence type="ECO:0000256" key="5">
    <source>
        <dbReference type="ARBA" id="ARBA00022692"/>
    </source>
</evidence>
<dbReference type="OrthoDB" id="10254570at2759"/>
<keyword evidence="11" id="KW-0472">Membrane</keyword>
<evidence type="ECO:0000256" key="16">
    <source>
        <dbReference type="PIRSR" id="PIRSR602129-50"/>
    </source>
</evidence>
<dbReference type="InterPro" id="IPR015422">
    <property type="entry name" value="PyrdxlP-dep_Trfase_small"/>
</dbReference>
<dbReference type="Pfam" id="PF00282">
    <property type="entry name" value="Pyridoxal_deC"/>
    <property type="match status" value="1"/>
</dbReference>
<dbReference type="EMBL" id="CAJGYM010000027">
    <property type="protein sequence ID" value="CAD6192313.1"/>
    <property type="molecule type" value="Genomic_DNA"/>
</dbReference>
<dbReference type="PANTHER" id="PTHR42735:SF15">
    <property type="entry name" value="SPHINGOSINE PHOSPHATE LYASE"/>
    <property type="match status" value="1"/>
</dbReference>
<dbReference type="GO" id="GO:0008117">
    <property type="term" value="F:sphinganine-1-phosphate aldolase activity"/>
    <property type="evidence" value="ECO:0007669"/>
    <property type="project" value="UniProtKB-EC"/>
</dbReference>
<evidence type="ECO:0000256" key="11">
    <source>
        <dbReference type="ARBA" id="ARBA00023136"/>
    </source>
</evidence>
<dbReference type="GO" id="GO:0030170">
    <property type="term" value="F:pyridoxal phosphate binding"/>
    <property type="evidence" value="ECO:0007669"/>
    <property type="project" value="InterPro"/>
</dbReference>
<dbReference type="InterPro" id="IPR050477">
    <property type="entry name" value="GrpII_AminoAcid_Decarb"/>
</dbReference>
<evidence type="ECO:0000256" key="2">
    <source>
        <dbReference type="ARBA" id="ARBA00004389"/>
    </source>
</evidence>
<evidence type="ECO:0000313" key="19">
    <source>
        <dbReference type="Proteomes" id="UP000835052"/>
    </source>
</evidence>
<keyword evidence="10" id="KW-0443">Lipid metabolism</keyword>
<evidence type="ECO:0000256" key="9">
    <source>
        <dbReference type="ARBA" id="ARBA00022989"/>
    </source>
</evidence>
<organism evidence="18 19">
    <name type="scientific">Caenorhabditis auriculariae</name>
    <dbReference type="NCBI Taxonomy" id="2777116"/>
    <lineage>
        <taxon>Eukaryota</taxon>
        <taxon>Metazoa</taxon>
        <taxon>Ecdysozoa</taxon>
        <taxon>Nematoda</taxon>
        <taxon>Chromadorea</taxon>
        <taxon>Rhabditida</taxon>
        <taxon>Rhabditina</taxon>
        <taxon>Rhabditomorpha</taxon>
        <taxon>Rhabditoidea</taxon>
        <taxon>Rhabditidae</taxon>
        <taxon>Peloderinae</taxon>
        <taxon>Caenorhabditis</taxon>
    </lineage>
</organism>
<reference evidence="18" key="1">
    <citation type="submission" date="2020-10" db="EMBL/GenBank/DDBJ databases">
        <authorList>
            <person name="Kikuchi T."/>
        </authorList>
    </citation>
    <scope>NUCLEOTIDE SEQUENCE</scope>
    <source>
        <strain evidence="18">NKZ352</strain>
    </source>
</reference>
<keyword evidence="8" id="KW-0746">Sphingolipid metabolism</keyword>
<dbReference type="GO" id="GO:0005789">
    <property type="term" value="C:endoplasmic reticulum membrane"/>
    <property type="evidence" value="ECO:0007669"/>
    <property type="project" value="UniProtKB-SubCell"/>
</dbReference>
<comment type="pathway">
    <text evidence="3">Lipid metabolism; sphingolipid metabolism.</text>
</comment>
<dbReference type="Gene3D" id="3.40.640.10">
    <property type="entry name" value="Type I PLP-dependent aspartate aminotransferase-like (Major domain)"/>
    <property type="match status" value="1"/>
</dbReference>